<proteinExistence type="predicted"/>
<protein>
    <submittedName>
        <fullName evidence="1">Uncharacterized protein</fullName>
    </submittedName>
</protein>
<name>A0A8H7AJE8_9EURO</name>
<sequence>MLEYFQIHDGCRLDIIGLAHPPEPRDPPMLALGLYDKERIKVARAFECTIGPTSKIQCS</sequence>
<dbReference type="AlphaFoldDB" id="A0A8H7AJE8"/>
<dbReference type="Proteomes" id="UP000606974">
    <property type="component" value="Unassembled WGS sequence"/>
</dbReference>
<evidence type="ECO:0000313" key="2">
    <source>
        <dbReference type="Proteomes" id="UP000606974"/>
    </source>
</evidence>
<keyword evidence="2" id="KW-1185">Reference proteome</keyword>
<comment type="caution">
    <text evidence="1">The sequence shown here is derived from an EMBL/GenBank/DDBJ whole genome shotgun (WGS) entry which is preliminary data.</text>
</comment>
<organism evidence="1 2">
    <name type="scientific">Endocarpon pusillum</name>
    <dbReference type="NCBI Taxonomy" id="364733"/>
    <lineage>
        <taxon>Eukaryota</taxon>
        <taxon>Fungi</taxon>
        <taxon>Dikarya</taxon>
        <taxon>Ascomycota</taxon>
        <taxon>Pezizomycotina</taxon>
        <taxon>Eurotiomycetes</taxon>
        <taxon>Chaetothyriomycetidae</taxon>
        <taxon>Verrucariales</taxon>
        <taxon>Verrucariaceae</taxon>
        <taxon>Endocarpon</taxon>
    </lineage>
</organism>
<dbReference type="EMBL" id="JAACFV010000032">
    <property type="protein sequence ID" value="KAF7510210.1"/>
    <property type="molecule type" value="Genomic_DNA"/>
</dbReference>
<accession>A0A8H7AJE8</accession>
<gene>
    <name evidence="1" type="ORF">GJ744_006906</name>
</gene>
<evidence type="ECO:0000313" key="1">
    <source>
        <dbReference type="EMBL" id="KAF7510210.1"/>
    </source>
</evidence>
<reference evidence="1" key="1">
    <citation type="submission" date="2020-02" db="EMBL/GenBank/DDBJ databases">
        <authorList>
            <person name="Palmer J.M."/>
        </authorList>
    </citation>
    <scope>NUCLEOTIDE SEQUENCE</scope>
    <source>
        <strain evidence="1">EPUS1.4</strain>
        <tissue evidence="1">Thallus</tissue>
    </source>
</reference>